<evidence type="ECO:0000256" key="2">
    <source>
        <dbReference type="RuleBase" id="RU000320"/>
    </source>
</evidence>
<feature type="transmembrane region" description="Helical" evidence="3">
    <location>
        <begin position="30"/>
        <end position="50"/>
    </location>
</feature>
<comment type="caution">
    <text evidence="5">The sequence shown here is derived from an EMBL/GenBank/DDBJ whole genome shotgun (WGS) entry which is preliminary data.</text>
</comment>
<feature type="transmembrane region" description="Helical" evidence="3">
    <location>
        <begin position="6"/>
        <end position="23"/>
    </location>
</feature>
<keyword evidence="6" id="KW-1185">Reference proteome</keyword>
<dbReference type="PRINTS" id="PR01437">
    <property type="entry name" value="NUOXDRDTASE4"/>
</dbReference>
<dbReference type="GO" id="GO:0012505">
    <property type="term" value="C:endomembrane system"/>
    <property type="evidence" value="ECO:0007669"/>
    <property type="project" value="UniProtKB-SubCell"/>
</dbReference>
<sequence>MSPTLLLTLLVSLPLVGALFLTVPRQHTLARITATGTAALTLGLAIAALLNAGSETPASGVTAPWLGVTWHLGVDDAGALALPLTALLTLVTIVASPRHSSGQRFLTALLVTESATLGFFCARDLPLRLGFFLAMAAPLAAQLAREGRAWRPVRAYLLAGTLPLMLAVALVGLLSWHTGVATPRDSLVRDLPHGWRMGLCTLLLVSVCARLAVVPFHSWLPVLMTRGPLCVGVLWMNLAASLQLLTQVIRPLLPEEWATVAPALGSLGAGAALYGALLALVQTDLRRMLAFLLVSQSGLLLAGVTLGGPTGLPGAWLQCLSMGLTFTGLELVVRAIEARTGTTNLDPRSGLTVRAPRMATVFLLLGLAALGFPGTLGFVSEDLLLRDTLGAHPLLALPLLPALALNAITLLRAFQRAFLGPRRVPSTPACTEDLLPRERWTMLTLVALLCVSGLWPSVLAHPPIAPGRYSSLSASFHSWGLRTAPGNR</sequence>
<organism evidence="5 6">
    <name type="scientific">Myxococcus llanfairpwllgwyngyllgogerychwyrndrobwllllantysiliogogogochensis</name>
    <dbReference type="NCBI Taxonomy" id="2590453"/>
    <lineage>
        <taxon>Bacteria</taxon>
        <taxon>Pseudomonadati</taxon>
        <taxon>Myxococcota</taxon>
        <taxon>Myxococcia</taxon>
        <taxon>Myxococcales</taxon>
        <taxon>Cystobacterineae</taxon>
        <taxon>Myxococcaceae</taxon>
        <taxon>Myxococcus</taxon>
    </lineage>
</organism>
<keyword evidence="2 3" id="KW-0812">Transmembrane</keyword>
<feature type="transmembrane region" description="Helical" evidence="3">
    <location>
        <begin position="70"/>
        <end position="93"/>
    </location>
</feature>
<evidence type="ECO:0000256" key="1">
    <source>
        <dbReference type="ARBA" id="ARBA00004127"/>
    </source>
</evidence>
<dbReference type="Proteomes" id="UP000315369">
    <property type="component" value="Unassembled WGS sequence"/>
</dbReference>
<feature type="transmembrane region" description="Helical" evidence="3">
    <location>
        <begin position="440"/>
        <end position="458"/>
    </location>
</feature>
<reference evidence="5 6" key="1">
    <citation type="submission" date="2019-06" db="EMBL/GenBank/DDBJ databases">
        <authorList>
            <person name="Livingstone P."/>
            <person name="Whitworth D."/>
        </authorList>
    </citation>
    <scope>NUCLEOTIDE SEQUENCE [LARGE SCALE GENOMIC DNA]</scope>
    <source>
        <strain evidence="5 6">AM401</strain>
    </source>
</reference>
<dbReference type="PANTHER" id="PTHR43507:SF1">
    <property type="entry name" value="NADH-UBIQUINONE OXIDOREDUCTASE CHAIN 4"/>
    <property type="match status" value="1"/>
</dbReference>
<feature type="transmembrane region" description="Helical" evidence="3">
    <location>
        <begin position="261"/>
        <end position="281"/>
    </location>
</feature>
<dbReference type="RefSeq" id="WP_141641833.1">
    <property type="nucleotide sequence ID" value="NZ_VIFM01000022.1"/>
</dbReference>
<proteinExistence type="predicted"/>
<dbReference type="InterPro" id="IPR001750">
    <property type="entry name" value="ND/Mrp_TM"/>
</dbReference>
<dbReference type="EMBL" id="VIFM01000022">
    <property type="protein sequence ID" value="TQF16539.1"/>
    <property type="molecule type" value="Genomic_DNA"/>
</dbReference>
<name>A0A540X5N4_9BACT</name>
<dbReference type="GO" id="GO:0016020">
    <property type="term" value="C:membrane"/>
    <property type="evidence" value="ECO:0007669"/>
    <property type="project" value="UniProtKB-SubCell"/>
</dbReference>
<evidence type="ECO:0000313" key="6">
    <source>
        <dbReference type="Proteomes" id="UP000315369"/>
    </source>
</evidence>
<dbReference type="GO" id="GO:0042773">
    <property type="term" value="P:ATP synthesis coupled electron transport"/>
    <property type="evidence" value="ECO:0007669"/>
    <property type="project" value="InterPro"/>
</dbReference>
<gene>
    <name evidence="5" type="ORF">FJV41_08045</name>
</gene>
<comment type="subcellular location">
    <subcellularLocation>
        <location evidence="1">Endomembrane system</location>
        <topology evidence="1">Multi-pass membrane protein</topology>
    </subcellularLocation>
    <subcellularLocation>
        <location evidence="2">Membrane</location>
        <topology evidence="2">Multi-pass membrane protein</topology>
    </subcellularLocation>
</comment>
<feature type="transmembrane region" description="Helical" evidence="3">
    <location>
        <begin position="156"/>
        <end position="176"/>
    </location>
</feature>
<feature type="transmembrane region" description="Helical" evidence="3">
    <location>
        <begin position="315"/>
        <end position="336"/>
    </location>
</feature>
<evidence type="ECO:0000313" key="5">
    <source>
        <dbReference type="EMBL" id="TQF16539.1"/>
    </source>
</evidence>
<feature type="transmembrane region" description="Helical" evidence="3">
    <location>
        <begin position="288"/>
        <end position="309"/>
    </location>
</feature>
<dbReference type="OrthoDB" id="209133at2"/>
<feature type="transmembrane region" description="Helical" evidence="3">
    <location>
        <begin position="399"/>
        <end position="419"/>
    </location>
</feature>
<feature type="transmembrane region" description="Helical" evidence="3">
    <location>
        <begin position="196"/>
        <end position="217"/>
    </location>
</feature>
<accession>A0A540X5N4</accession>
<keyword evidence="3" id="KW-0472">Membrane</keyword>
<dbReference type="Pfam" id="PF00361">
    <property type="entry name" value="Proton_antipo_M"/>
    <property type="match status" value="1"/>
</dbReference>
<dbReference type="GO" id="GO:0015990">
    <property type="term" value="P:electron transport coupled proton transport"/>
    <property type="evidence" value="ECO:0007669"/>
    <property type="project" value="TreeGrafter"/>
</dbReference>
<keyword evidence="3" id="KW-1133">Transmembrane helix</keyword>
<feature type="domain" description="NADH:quinone oxidoreductase/Mrp antiporter transmembrane" evidence="4">
    <location>
        <begin position="160"/>
        <end position="395"/>
    </location>
</feature>
<dbReference type="GO" id="GO:0003954">
    <property type="term" value="F:NADH dehydrogenase activity"/>
    <property type="evidence" value="ECO:0007669"/>
    <property type="project" value="TreeGrafter"/>
</dbReference>
<feature type="transmembrane region" description="Helical" evidence="3">
    <location>
        <begin position="229"/>
        <end position="249"/>
    </location>
</feature>
<evidence type="ECO:0000256" key="3">
    <source>
        <dbReference type="SAM" id="Phobius"/>
    </source>
</evidence>
<dbReference type="AlphaFoldDB" id="A0A540X5N4"/>
<protein>
    <recommendedName>
        <fullName evidence="4">NADH:quinone oxidoreductase/Mrp antiporter transmembrane domain-containing protein</fullName>
    </recommendedName>
</protein>
<dbReference type="InterPro" id="IPR003918">
    <property type="entry name" value="NADH_UbQ_OxRdtase"/>
</dbReference>
<feature type="transmembrane region" description="Helical" evidence="3">
    <location>
        <begin position="357"/>
        <end position="379"/>
    </location>
</feature>
<dbReference type="GO" id="GO:0008137">
    <property type="term" value="F:NADH dehydrogenase (ubiquinone) activity"/>
    <property type="evidence" value="ECO:0007669"/>
    <property type="project" value="InterPro"/>
</dbReference>
<dbReference type="GO" id="GO:0048039">
    <property type="term" value="F:ubiquinone binding"/>
    <property type="evidence" value="ECO:0007669"/>
    <property type="project" value="TreeGrafter"/>
</dbReference>
<dbReference type="PANTHER" id="PTHR43507">
    <property type="entry name" value="NADH-UBIQUINONE OXIDOREDUCTASE CHAIN 4"/>
    <property type="match status" value="1"/>
</dbReference>
<evidence type="ECO:0000259" key="4">
    <source>
        <dbReference type="Pfam" id="PF00361"/>
    </source>
</evidence>